<evidence type="ECO:0000256" key="2">
    <source>
        <dbReference type="ARBA" id="ARBA00010442"/>
    </source>
</evidence>
<dbReference type="PANTHER" id="PTHR30625:SF3">
    <property type="entry name" value="TOL-PAL SYSTEM PROTEIN TOLQ"/>
    <property type="match status" value="1"/>
</dbReference>
<evidence type="ECO:0000256" key="6">
    <source>
        <dbReference type="ARBA" id="ARBA00023136"/>
    </source>
</evidence>
<evidence type="ECO:0000256" key="4">
    <source>
        <dbReference type="ARBA" id="ARBA00022692"/>
    </source>
</evidence>
<keyword evidence="4" id="KW-0812">Transmembrane</keyword>
<dbReference type="GO" id="GO:0017038">
    <property type="term" value="P:protein import"/>
    <property type="evidence" value="ECO:0007669"/>
    <property type="project" value="TreeGrafter"/>
</dbReference>
<organism evidence="7">
    <name type="scientific">Cyprideis torosa</name>
    <dbReference type="NCBI Taxonomy" id="163714"/>
    <lineage>
        <taxon>Eukaryota</taxon>
        <taxon>Metazoa</taxon>
        <taxon>Ecdysozoa</taxon>
        <taxon>Arthropoda</taxon>
        <taxon>Crustacea</taxon>
        <taxon>Oligostraca</taxon>
        <taxon>Ostracoda</taxon>
        <taxon>Podocopa</taxon>
        <taxon>Podocopida</taxon>
        <taxon>Cytherocopina</taxon>
        <taxon>Cytheroidea</taxon>
        <taxon>Cytherideidae</taxon>
        <taxon>Cyprideis</taxon>
    </lineage>
</organism>
<dbReference type="InterPro" id="IPR050790">
    <property type="entry name" value="ExbB/TolQ_transport"/>
</dbReference>
<dbReference type="GO" id="GO:0005886">
    <property type="term" value="C:plasma membrane"/>
    <property type="evidence" value="ECO:0007669"/>
    <property type="project" value="UniProtKB-SubCell"/>
</dbReference>
<sequence>MAKIFRSGYREYARQLKAKTPTHMTTLDMVTRSMRVALSREEEKLESSNTFLATVGSTAPYIGLFGTVWGIMNSFMALSDSTANTLSAVAPGIAEALIATAIGLFAAIPAVIAYNRYSDDVERLVTRYDNFVDEFTTLLQRHAAERH</sequence>
<accession>A0A7R8WSS8</accession>
<evidence type="ECO:0000256" key="5">
    <source>
        <dbReference type="ARBA" id="ARBA00022989"/>
    </source>
</evidence>
<evidence type="ECO:0000256" key="1">
    <source>
        <dbReference type="ARBA" id="ARBA00004651"/>
    </source>
</evidence>
<reference evidence="7" key="1">
    <citation type="submission" date="2020-11" db="EMBL/GenBank/DDBJ databases">
        <authorList>
            <person name="Tran Van P."/>
        </authorList>
    </citation>
    <scope>NUCLEOTIDE SEQUENCE</scope>
</reference>
<comment type="similarity">
    <text evidence="2">Belongs to the ExbB/TolQ family.</text>
</comment>
<dbReference type="OrthoDB" id="1938855at2759"/>
<dbReference type="AlphaFoldDB" id="A0A7R8WSS8"/>
<keyword evidence="3" id="KW-1003">Cell membrane</keyword>
<keyword evidence="6" id="KW-0472">Membrane</keyword>
<dbReference type="EMBL" id="OB685274">
    <property type="protein sequence ID" value="CAD7237156.1"/>
    <property type="molecule type" value="Genomic_DNA"/>
</dbReference>
<comment type="subcellular location">
    <subcellularLocation>
        <location evidence="1">Cell membrane</location>
        <topology evidence="1">Multi-pass membrane protein</topology>
    </subcellularLocation>
</comment>
<keyword evidence="5" id="KW-1133">Transmembrane helix</keyword>
<dbReference type="InterPro" id="IPR002898">
    <property type="entry name" value="MotA_ExbB_proton_chnl"/>
</dbReference>
<gene>
    <name evidence="7" type="ORF">CTOB1V02_LOCUS14971</name>
</gene>
<name>A0A7R8WSS8_9CRUS</name>
<protein>
    <submittedName>
        <fullName evidence="7">Uncharacterized protein</fullName>
    </submittedName>
</protein>
<dbReference type="Pfam" id="PF01618">
    <property type="entry name" value="MotA_ExbB"/>
    <property type="match status" value="1"/>
</dbReference>
<evidence type="ECO:0000256" key="3">
    <source>
        <dbReference type="ARBA" id="ARBA00022475"/>
    </source>
</evidence>
<dbReference type="PANTHER" id="PTHR30625">
    <property type="entry name" value="PROTEIN TOLQ"/>
    <property type="match status" value="1"/>
</dbReference>
<proteinExistence type="inferred from homology"/>
<evidence type="ECO:0000313" key="7">
    <source>
        <dbReference type="EMBL" id="CAD7237156.1"/>
    </source>
</evidence>